<organism evidence="1 2">
    <name type="scientific">Claviceps africana</name>
    <dbReference type="NCBI Taxonomy" id="83212"/>
    <lineage>
        <taxon>Eukaryota</taxon>
        <taxon>Fungi</taxon>
        <taxon>Dikarya</taxon>
        <taxon>Ascomycota</taxon>
        <taxon>Pezizomycotina</taxon>
        <taxon>Sordariomycetes</taxon>
        <taxon>Hypocreomycetidae</taxon>
        <taxon>Hypocreales</taxon>
        <taxon>Clavicipitaceae</taxon>
        <taxon>Claviceps</taxon>
    </lineage>
</organism>
<protein>
    <submittedName>
        <fullName evidence="1">Uncharacterized protein</fullName>
    </submittedName>
</protein>
<sequence length="693" mass="78481">MKVTKFLVAVQFPLRTLSGAASSRTLQPWTYAPLPLGAIEPRGWLHGEMMELANGLFGHEYEMYPFVNQSSWLRPRGQGGIEYSDLNEALPYWFNSMVPLAFTLGSNVLQEQVTTVARRVLDLQDPDGWIGPESVERRNFWARVPFFLGLTQLAEVDGRWEDGIVGSLRRFMFLAHEMLRDNGRGFVNCPHQDCAWGQARMHDMIITIQWLLDRPHLVVHDAEFLRVLWENMDMFYAQNPMKWDVWYTNETYPKVVNPDDDSLFHYIHGVNVGQDAVALTFRYHGSASGTILADEKQTGLAPYVGSELCAAVETSYSLAYLYQVLGRNELADRAERAVFNALPVMFTGRKWAHKYLDQPNQPWALDMSGEDGHVPIVFTTAHSGVATTFGMEPQYPCCTVNHGQGYPKFLSNSWVSVGARGVAHVLLGPSRMSTVMDGSRVDIECETMYPFRMDFVYSIDSEMEFDFYFRVPDWASGYVAEVSQLSSDAKHVRKHLLYREQQQQQQRQRQRQGGLIRLPLGNGRYKVNVSLHTAVRTEARSNHSVSVLYGNMLYALDVGRNATWTLPHAYNKPRGAGRTGFPPDAKDYFVRNTQPWNVAIDPGSLLRHHEATTGAAGGHSWQGPIFYPGLAPTHMTVWGCEVDWPLRMGVTPGWAPERPRCVGGRRQYRLVPYGSAGVHMSEFPVVDAKDLWT</sequence>
<keyword evidence="2" id="KW-1185">Reference proteome</keyword>
<proteinExistence type="predicted"/>
<accession>A0A8K0J346</accession>
<gene>
    <name evidence="1" type="ORF">E4U42_005846</name>
</gene>
<comment type="caution">
    <text evidence="1">The sequence shown here is derived from an EMBL/GenBank/DDBJ whole genome shotgun (WGS) entry which is preliminary data.</text>
</comment>
<dbReference type="Proteomes" id="UP000811619">
    <property type="component" value="Unassembled WGS sequence"/>
</dbReference>
<dbReference type="OrthoDB" id="5358475at2759"/>
<reference evidence="1" key="1">
    <citation type="journal article" date="2020" name="bioRxiv">
        <title>Whole genome comparisons of ergot fungi reveals the divergence and evolution of species within the genus Claviceps are the result of varying mechanisms driving genome evolution and host range expansion.</title>
        <authorList>
            <person name="Wyka S.A."/>
            <person name="Mondo S.J."/>
            <person name="Liu M."/>
            <person name="Dettman J."/>
            <person name="Nalam V."/>
            <person name="Broders K.D."/>
        </authorList>
    </citation>
    <scope>NUCLEOTIDE SEQUENCE</scope>
    <source>
        <strain evidence="1">CCC 489</strain>
    </source>
</reference>
<evidence type="ECO:0000313" key="1">
    <source>
        <dbReference type="EMBL" id="KAG5921447.1"/>
    </source>
</evidence>
<dbReference type="AlphaFoldDB" id="A0A8K0J346"/>
<evidence type="ECO:0000313" key="2">
    <source>
        <dbReference type="Proteomes" id="UP000811619"/>
    </source>
</evidence>
<dbReference type="EMBL" id="SRPY01000562">
    <property type="protein sequence ID" value="KAG5921447.1"/>
    <property type="molecule type" value="Genomic_DNA"/>
</dbReference>
<name>A0A8K0J346_9HYPO</name>